<evidence type="ECO:0000313" key="7">
    <source>
        <dbReference type="Proteomes" id="UP000886786"/>
    </source>
</evidence>
<keyword evidence="2" id="KW-0813">Transport</keyword>
<dbReference type="InterPro" id="IPR003593">
    <property type="entry name" value="AAA+_ATPase"/>
</dbReference>
<reference evidence="6" key="1">
    <citation type="submission" date="2020-10" db="EMBL/GenBank/DDBJ databases">
        <authorList>
            <person name="Gilroy R."/>
        </authorList>
    </citation>
    <scope>NUCLEOTIDE SEQUENCE</scope>
    <source>
        <strain evidence="6">CHK147-3167</strain>
    </source>
</reference>
<dbReference type="Pfam" id="PF00005">
    <property type="entry name" value="ABC_tran"/>
    <property type="match status" value="1"/>
</dbReference>
<dbReference type="GO" id="GO:0098796">
    <property type="term" value="C:membrane protein complex"/>
    <property type="evidence" value="ECO:0007669"/>
    <property type="project" value="UniProtKB-ARBA"/>
</dbReference>
<dbReference type="PROSITE" id="PS50893">
    <property type="entry name" value="ABC_TRANSPORTER_2"/>
    <property type="match status" value="1"/>
</dbReference>
<dbReference type="PANTHER" id="PTHR42798">
    <property type="entry name" value="LIPOPROTEIN-RELEASING SYSTEM ATP-BINDING PROTEIN LOLD"/>
    <property type="match status" value="1"/>
</dbReference>
<dbReference type="AlphaFoldDB" id="A0A9D0ZQD8"/>
<keyword evidence="4 6" id="KW-0067">ATP-binding</keyword>
<dbReference type="InterPro" id="IPR017871">
    <property type="entry name" value="ABC_transporter-like_CS"/>
</dbReference>
<keyword evidence="3" id="KW-0547">Nucleotide-binding</keyword>
<dbReference type="InterPro" id="IPR027417">
    <property type="entry name" value="P-loop_NTPase"/>
</dbReference>
<dbReference type="SMART" id="SM00382">
    <property type="entry name" value="AAA"/>
    <property type="match status" value="1"/>
</dbReference>
<evidence type="ECO:0000256" key="4">
    <source>
        <dbReference type="ARBA" id="ARBA00022840"/>
    </source>
</evidence>
<dbReference type="Proteomes" id="UP000886786">
    <property type="component" value="Unassembled WGS sequence"/>
</dbReference>
<dbReference type="GO" id="GO:0022857">
    <property type="term" value="F:transmembrane transporter activity"/>
    <property type="evidence" value="ECO:0007669"/>
    <property type="project" value="UniProtKB-ARBA"/>
</dbReference>
<evidence type="ECO:0000256" key="1">
    <source>
        <dbReference type="ARBA" id="ARBA00005417"/>
    </source>
</evidence>
<name>A0A9D0ZQD8_9FIRM</name>
<dbReference type="EMBL" id="DVFV01000051">
    <property type="protein sequence ID" value="HIQ90531.1"/>
    <property type="molecule type" value="Genomic_DNA"/>
</dbReference>
<evidence type="ECO:0000256" key="2">
    <source>
        <dbReference type="ARBA" id="ARBA00022448"/>
    </source>
</evidence>
<comment type="similarity">
    <text evidence="1">Belongs to the ABC transporter superfamily.</text>
</comment>
<dbReference type="InterPro" id="IPR003439">
    <property type="entry name" value="ABC_transporter-like_ATP-bd"/>
</dbReference>
<dbReference type="CDD" id="cd03255">
    <property type="entry name" value="ABC_MJ0796_LolCDE_FtsE"/>
    <property type="match status" value="1"/>
</dbReference>
<dbReference type="GO" id="GO:0016887">
    <property type="term" value="F:ATP hydrolysis activity"/>
    <property type="evidence" value="ECO:0007669"/>
    <property type="project" value="InterPro"/>
</dbReference>
<evidence type="ECO:0000259" key="5">
    <source>
        <dbReference type="PROSITE" id="PS50893"/>
    </source>
</evidence>
<dbReference type="SUPFAM" id="SSF52540">
    <property type="entry name" value="P-loop containing nucleoside triphosphate hydrolases"/>
    <property type="match status" value="1"/>
</dbReference>
<accession>A0A9D0ZQD8</accession>
<dbReference type="Gene3D" id="3.40.50.300">
    <property type="entry name" value="P-loop containing nucleotide triphosphate hydrolases"/>
    <property type="match status" value="1"/>
</dbReference>
<comment type="caution">
    <text evidence="6">The sequence shown here is derived from an EMBL/GenBank/DDBJ whole genome shotgun (WGS) entry which is preliminary data.</text>
</comment>
<evidence type="ECO:0000313" key="6">
    <source>
        <dbReference type="EMBL" id="HIQ90531.1"/>
    </source>
</evidence>
<organism evidence="6 7">
    <name type="scientific">Candidatus Coprosoma intestinipullorum</name>
    <dbReference type="NCBI Taxonomy" id="2840752"/>
    <lineage>
        <taxon>Bacteria</taxon>
        <taxon>Bacillati</taxon>
        <taxon>Bacillota</taxon>
        <taxon>Bacillota incertae sedis</taxon>
        <taxon>Candidatus Coprosoma</taxon>
    </lineage>
</organism>
<gene>
    <name evidence="6" type="ORF">IAB27_02740</name>
</gene>
<protein>
    <submittedName>
        <fullName evidence="6">ABC transporter ATP-binding protein</fullName>
    </submittedName>
</protein>
<dbReference type="PANTHER" id="PTHR42798:SF6">
    <property type="entry name" value="CELL DIVISION ATP-BINDING PROTEIN FTSE"/>
    <property type="match status" value="1"/>
</dbReference>
<feature type="domain" description="ABC transporter" evidence="5">
    <location>
        <begin position="4"/>
        <end position="236"/>
    </location>
</feature>
<sequence>MEIINTKDLTKKYANGSEEFTAVNNINLKVQKGEFVIILGKSGCGKSTLLHMLGGLDEPNSGSVFCNNTDIYSLSDKELTIFRRKNIGFIYQFFNLIPSLTVYENIVLPALFDGKRLADLKMDSLLKTLDILEKKDFLPNDLSGGQQQRVAIGRAVINKPKIILADEPTGNLDSRSSQKIMKLLSLYNKKFKQTIIMVTHDEELVRWASRVITMADGKIIKDEKNVKNINKKPTKR</sequence>
<dbReference type="FunFam" id="3.40.50.300:FF:000032">
    <property type="entry name" value="Export ABC transporter ATP-binding protein"/>
    <property type="match status" value="1"/>
</dbReference>
<dbReference type="GO" id="GO:0005524">
    <property type="term" value="F:ATP binding"/>
    <property type="evidence" value="ECO:0007669"/>
    <property type="project" value="UniProtKB-KW"/>
</dbReference>
<evidence type="ECO:0000256" key="3">
    <source>
        <dbReference type="ARBA" id="ARBA00022741"/>
    </source>
</evidence>
<dbReference type="PROSITE" id="PS00211">
    <property type="entry name" value="ABC_TRANSPORTER_1"/>
    <property type="match status" value="1"/>
</dbReference>
<reference evidence="6" key="2">
    <citation type="journal article" date="2021" name="PeerJ">
        <title>Extensive microbial diversity within the chicken gut microbiome revealed by metagenomics and culture.</title>
        <authorList>
            <person name="Gilroy R."/>
            <person name="Ravi A."/>
            <person name="Getino M."/>
            <person name="Pursley I."/>
            <person name="Horton D.L."/>
            <person name="Alikhan N.F."/>
            <person name="Baker D."/>
            <person name="Gharbi K."/>
            <person name="Hall N."/>
            <person name="Watson M."/>
            <person name="Adriaenssens E.M."/>
            <person name="Foster-Nyarko E."/>
            <person name="Jarju S."/>
            <person name="Secka A."/>
            <person name="Antonio M."/>
            <person name="Oren A."/>
            <person name="Chaudhuri R.R."/>
            <person name="La Ragione R."/>
            <person name="Hildebrand F."/>
            <person name="Pallen M.J."/>
        </authorList>
    </citation>
    <scope>NUCLEOTIDE SEQUENCE</scope>
    <source>
        <strain evidence="6">CHK147-3167</strain>
    </source>
</reference>
<dbReference type="InterPro" id="IPR017911">
    <property type="entry name" value="MacB-like_ATP-bd"/>
</dbReference>
<proteinExistence type="inferred from homology"/>